<keyword evidence="9" id="KW-1185">Reference proteome</keyword>
<organism evidence="8 9">
    <name type="scientific">Oceanibaculum pacificum</name>
    <dbReference type="NCBI Taxonomy" id="580166"/>
    <lineage>
        <taxon>Bacteria</taxon>
        <taxon>Pseudomonadati</taxon>
        <taxon>Pseudomonadota</taxon>
        <taxon>Alphaproteobacteria</taxon>
        <taxon>Rhodospirillales</taxon>
        <taxon>Oceanibaculaceae</taxon>
        <taxon>Oceanibaculum</taxon>
    </lineage>
</organism>
<dbReference type="RefSeq" id="WP_067558290.1">
    <property type="nucleotide sequence ID" value="NZ_LPXN01000133.1"/>
</dbReference>
<accession>A0A154VUP1</accession>
<evidence type="ECO:0000313" key="8">
    <source>
        <dbReference type="EMBL" id="KZD04909.1"/>
    </source>
</evidence>
<keyword evidence="2" id="KW-1003">Cell membrane</keyword>
<evidence type="ECO:0000256" key="1">
    <source>
        <dbReference type="ARBA" id="ARBA00004651"/>
    </source>
</evidence>
<evidence type="ECO:0000256" key="3">
    <source>
        <dbReference type="ARBA" id="ARBA00022692"/>
    </source>
</evidence>
<protein>
    <recommendedName>
        <fullName evidence="7">Cardiolipin synthase N-terminal domain-containing protein</fullName>
    </recommendedName>
</protein>
<dbReference type="InterPro" id="IPR027379">
    <property type="entry name" value="CLS_N"/>
</dbReference>
<dbReference type="AlphaFoldDB" id="A0A154VUP1"/>
<proteinExistence type="predicted"/>
<evidence type="ECO:0000313" key="9">
    <source>
        <dbReference type="Proteomes" id="UP000076400"/>
    </source>
</evidence>
<sequence>MGIEVTGIFGLLLLIANIWAIVNVVGSSASTGGKVLWVLFILLFPLLGFLVWLFVGPRSARG</sequence>
<evidence type="ECO:0000256" key="2">
    <source>
        <dbReference type="ARBA" id="ARBA00022475"/>
    </source>
</evidence>
<evidence type="ECO:0000259" key="7">
    <source>
        <dbReference type="Pfam" id="PF13396"/>
    </source>
</evidence>
<reference evidence="8 9" key="1">
    <citation type="submission" date="2015-12" db="EMBL/GenBank/DDBJ databases">
        <title>Genome sequence of Oceanibaculum pacificum MCCC 1A02656.</title>
        <authorList>
            <person name="Lu L."/>
            <person name="Lai Q."/>
            <person name="Shao Z."/>
            <person name="Qian P."/>
        </authorList>
    </citation>
    <scope>NUCLEOTIDE SEQUENCE [LARGE SCALE GENOMIC DNA]</scope>
    <source>
        <strain evidence="8 9">MCCC 1A02656</strain>
    </source>
</reference>
<dbReference type="GO" id="GO:0005886">
    <property type="term" value="C:plasma membrane"/>
    <property type="evidence" value="ECO:0007669"/>
    <property type="project" value="UniProtKB-SubCell"/>
</dbReference>
<keyword evidence="4 6" id="KW-1133">Transmembrane helix</keyword>
<keyword evidence="5 6" id="KW-0472">Membrane</keyword>
<name>A0A154VUP1_9PROT</name>
<evidence type="ECO:0000256" key="4">
    <source>
        <dbReference type="ARBA" id="ARBA00022989"/>
    </source>
</evidence>
<dbReference type="EMBL" id="LPXN01000133">
    <property type="protein sequence ID" value="KZD04909.1"/>
    <property type="molecule type" value="Genomic_DNA"/>
</dbReference>
<keyword evidence="3 6" id="KW-0812">Transmembrane</keyword>
<feature type="domain" description="Cardiolipin synthase N-terminal" evidence="7">
    <location>
        <begin position="15"/>
        <end position="57"/>
    </location>
</feature>
<evidence type="ECO:0000256" key="5">
    <source>
        <dbReference type="ARBA" id="ARBA00023136"/>
    </source>
</evidence>
<evidence type="ECO:0000256" key="6">
    <source>
        <dbReference type="SAM" id="Phobius"/>
    </source>
</evidence>
<comment type="subcellular location">
    <subcellularLocation>
        <location evidence="1">Cell membrane</location>
        <topology evidence="1">Multi-pass membrane protein</topology>
    </subcellularLocation>
</comment>
<comment type="caution">
    <text evidence="8">The sequence shown here is derived from an EMBL/GenBank/DDBJ whole genome shotgun (WGS) entry which is preliminary data.</text>
</comment>
<dbReference type="Pfam" id="PF13396">
    <property type="entry name" value="PLDc_N"/>
    <property type="match status" value="1"/>
</dbReference>
<gene>
    <name evidence="8" type="ORF">AUP43_11940</name>
</gene>
<dbReference type="Proteomes" id="UP000076400">
    <property type="component" value="Unassembled WGS sequence"/>
</dbReference>
<dbReference type="OrthoDB" id="8455471at2"/>
<feature type="transmembrane region" description="Helical" evidence="6">
    <location>
        <begin position="36"/>
        <end position="55"/>
    </location>
</feature>